<dbReference type="Pfam" id="PF03006">
    <property type="entry name" value="HlyIII"/>
    <property type="match status" value="1"/>
</dbReference>
<evidence type="ECO:0000256" key="7">
    <source>
        <dbReference type="SAM" id="MobiDB-lite"/>
    </source>
</evidence>
<keyword evidence="4 8" id="KW-1133">Transmembrane helix</keyword>
<gene>
    <name evidence="9" type="ORF">KHLLAP_LOCUS7002</name>
</gene>
<organism evidence="9 10">
    <name type="scientific">Anthostomella pinea</name>
    <dbReference type="NCBI Taxonomy" id="933095"/>
    <lineage>
        <taxon>Eukaryota</taxon>
        <taxon>Fungi</taxon>
        <taxon>Dikarya</taxon>
        <taxon>Ascomycota</taxon>
        <taxon>Pezizomycotina</taxon>
        <taxon>Sordariomycetes</taxon>
        <taxon>Xylariomycetidae</taxon>
        <taxon>Xylariales</taxon>
        <taxon>Xylariaceae</taxon>
        <taxon>Anthostomella</taxon>
    </lineage>
</organism>
<accession>A0AAI8VKB5</accession>
<comment type="similarity">
    <text evidence="2">Belongs to the ADIPOR family.</text>
</comment>
<evidence type="ECO:0000256" key="3">
    <source>
        <dbReference type="ARBA" id="ARBA00022692"/>
    </source>
</evidence>
<dbReference type="PANTHER" id="PTHR20855">
    <property type="entry name" value="ADIPOR/PROGESTIN RECEPTOR-RELATED"/>
    <property type="match status" value="1"/>
</dbReference>
<dbReference type="EMBL" id="CAUWAG010000008">
    <property type="protein sequence ID" value="CAJ2506534.1"/>
    <property type="molecule type" value="Genomic_DNA"/>
</dbReference>
<feature type="transmembrane region" description="Helical" evidence="8">
    <location>
        <begin position="121"/>
        <end position="141"/>
    </location>
</feature>
<keyword evidence="6" id="KW-0479">Metal-binding</keyword>
<evidence type="ECO:0000313" key="10">
    <source>
        <dbReference type="Proteomes" id="UP001295740"/>
    </source>
</evidence>
<feature type="region of interest" description="Disordered" evidence="7">
    <location>
        <begin position="1"/>
        <end position="36"/>
    </location>
</feature>
<feature type="transmembrane region" description="Helical" evidence="8">
    <location>
        <begin position="80"/>
        <end position="101"/>
    </location>
</feature>
<sequence>MAKDATMPQSPTTSGPKASDGTPPNPPNKHDASYWPQIGTKDQIPIWLRDNDFIIFNHPLPTNSSRRSLRLWRCLHMETLNIWTHALGSLSFLAVGIFFLSNYAHAPDNCNLQPQLSTSDLFAFSTCLTAATICFGLSAAFHTPRSHSYTVHHFWAS</sequence>
<evidence type="ECO:0000256" key="1">
    <source>
        <dbReference type="ARBA" id="ARBA00004141"/>
    </source>
</evidence>
<dbReference type="GO" id="GO:0038023">
    <property type="term" value="F:signaling receptor activity"/>
    <property type="evidence" value="ECO:0007669"/>
    <property type="project" value="TreeGrafter"/>
</dbReference>
<evidence type="ECO:0000256" key="2">
    <source>
        <dbReference type="ARBA" id="ARBA00007018"/>
    </source>
</evidence>
<keyword evidence="3 8" id="KW-0812">Transmembrane</keyword>
<comment type="subcellular location">
    <subcellularLocation>
        <location evidence="1">Membrane</location>
        <topology evidence="1">Multi-pass membrane protein</topology>
    </subcellularLocation>
</comment>
<dbReference type="InterPro" id="IPR004254">
    <property type="entry name" value="AdipoR/HlyIII-related"/>
</dbReference>
<evidence type="ECO:0000313" key="9">
    <source>
        <dbReference type="EMBL" id="CAJ2506534.1"/>
    </source>
</evidence>
<keyword evidence="5 8" id="KW-0472">Membrane</keyword>
<evidence type="ECO:0000256" key="8">
    <source>
        <dbReference type="SAM" id="Phobius"/>
    </source>
</evidence>
<feature type="compositionally biased region" description="Polar residues" evidence="7">
    <location>
        <begin position="7"/>
        <end position="16"/>
    </location>
</feature>
<dbReference type="GO" id="GO:0046872">
    <property type="term" value="F:metal ion binding"/>
    <property type="evidence" value="ECO:0007669"/>
    <property type="project" value="UniProtKB-KW"/>
</dbReference>
<dbReference type="Proteomes" id="UP001295740">
    <property type="component" value="Unassembled WGS sequence"/>
</dbReference>
<dbReference type="PANTHER" id="PTHR20855:SF52">
    <property type="entry name" value="ADIPONECTIN RECEPTOR PROTEIN"/>
    <property type="match status" value="1"/>
</dbReference>
<reference evidence="9" key="1">
    <citation type="submission" date="2023-10" db="EMBL/GenBank/DDBJ databases">
        <authorList>
            <person name="Hackl T."/>
        </authorList>
    </citation>
    <scope>NUCLEOTIDE SEQUENCE</scope>
</reference>
<name>A0AAI8VKB5_9PEZI</name>
<dbReference type="AlphaFoldDB" id="A0AAI8VKB5"/>
<evidence type="ECO:0000256" key="5">
    <source>
        <dbReference type="ARBA" id="ARBA00023136"/>
    </source>
</evidence>
<protein>
    <submittedName>
        <fullName evidence="9">Uu.00g006640.m01.CDS01</fullName>
    </submittedName>
</protein>
<feature type="binding site" evidence="6">
    <location>
        <position position="142"/>
    </location>
    <ligand>
        <name>Zn(2+)</name>
        <dbReference type="ChEBI" id="CHEBI:29105"/>
    </ligand>
</feature>
<keyword evidence="10" id="KW-1185">Reference proteome</keyword>
<evidence type="ECO:0000256" key="4">
    <source>
        <dbReference type="ARBA" id="ARBA00022989"/>
    </source>
</evidence>
<keyword evidence="6" id="KW-0862">Zinc</keyword>
<dbReference type="GO" id="GO:0016020">
    <property type="term" value="C:membrane"/>
    <property type="evidence" value="ECO:0007669"/>
    <property type="project" value="UniProtKB-SubCell"/>
</dbReference>
<comment type="caution">
    <text evidence="9">The sequence shown here is derived from an EMBL/GenBank/DDBJ whole genome shotgun (WGS) entry which is preliminary data.</text>
</comment>
<proteinExistence type="inferred from homology"/>
<evidence type="ECO:0000256" key="6">
    <source>
        <dbReference type="PIRSR" id="PIRSR604254-1"/>
    </source>
</evidence>